<comment type="caution">
    <text evidence="1">The sequence shown here is derived from an EMBL/GenBank/DDBJ whole genome shotgun (WGS) entry which is preliminary data.</text>
</comment>
<gene>
    <name evidence="1" type="ORF">KIN20_034121</name>
</gene>
<organism evidence="1 2">
    <name type="scientific">Parelaphostrongylus tenuis</name>
    <name type="common">Meningeal worm</name>
    <dbReference type="NCBI Taxonomy" id="148309"/>
    <lineage>
        <taxon>Eukaryota</taxon>
        <taxon>Metazoa</taxon>
        <taxon>Ecdysozoa</taxon>
        <taxon>Nematoda</taxon>
        <taxon>Chromadorea</taxon>
        <taxon>Rhabditida</taxon>
        <taxon>Rhabditina</taxon>
        <taxon>Rhabditomorpha</taxon>
        <taxon>Strongyloidea</taxon>
        <taxon>Metastrongylidae</taxon>
        <taxon>Parelaphostrongylus</taxon>
    </lineage>
</organism>
<name>A0AAD5R9U2_PARTN</name>
<dbReference type="EMBL" id="JAHQIW010007087">
    <property type="protein sequence ID" value="KAJ1372060.1"/>
    <property type="molecule type" value="Genomic_DNA"/>
</dbReference>
<protein>
    <submittedName>
        <fullName evidence="1">Uncharacterized protein</fullName>
    </submittedName>
</protein>
<sequence>MFVGCGLECLIVAQKNDYPSLFQSLRSRSGRSHTLRIRLLVEGLQRFAQSTLVTETEMRLHFNYLDKELLGEETAEV</sequence>
<evidence type="ECO:0000313" key="1">
    <source>
        <dbReference type="EMBL" id="KAJ1372060.1"/>
    </source>
</evidence>
<keyword evidence="2" id="KW-1185">Reference proteome</keyword>
<accession>A0AAD5R9U2</accession>
<dbReference type="Proteomes" id="UP001196413">
    <property type="component" value="Unassembled WGS sequence"/>
</dbReference>
<evidence type="ECO:0000313" key="2">
    <source>
        <dbReference type="Proteomes" id="UP001196413"/>
    </source>
</evidence>
<reference evidence="1" key="1">
    <citation type="submission" date="2021-06" db="EMBL/GenBank/DDBJ databases">
        <title>Parelaphostrongylus tenuis whole genome reference sequence.</title>
        <authorList>
            <person name="Garwood T.J."/>
            <person name="Larsen P.A."/>
            <person name="Fountain-Jones N.M."/>
            <person name="Garbe J.R."/>
            <person name="Macchietto M.G."/>
            <person name="Kania S.A."/>
            <person name="Gerhold R.W."/>
            <person name="Richards J.E."/>
            <person name="Wolf T.M."/>
        </authorList>
    </citation>
    <scope>NUCLEOTIDE SEQUENCE</scope>
    <source>
        <strain evidence="1">MNPRO001-30</strain>
        <tissue evidence="1">Meninges</tissue>
    </source>
</reference>
<dbReference type="AlphaFoldDB" id="A0AAD5R9U2"/>
<proteinExistence type="predicted"/>